<dbReference type="Pfam" id="PF02995">
    <property type="entry name" value="DUF229"/>
    <property type="match status" value="1"/>
</dbReference>
<dbReference type="OrthoDB" id="413313at2759"/>
<dbReference type="InterPro" id="IPR004245">
    <property type="entry name" value="DUF229"/>
</dbReference>
<dbReference type="Proteomes" id="UP000708208">
    <property type="component" value="Unassembled WGS sequence"/>
</dbReference>
<evidence type="ECO:0000313" key="2">
    <source>
        <dbReference type="Proteomes" id="UP000708208"/>
    </source>
</evidence>
<gene>
    <name evidence="1" type="ORF">AFUS01_LOCUS8821</name>
</gene>
<comment type="caution">
    <text evidence="1">The sequence shown here is derived from an EMBL/GenBank/DDBJ whole genome shotgun (WGS) entry which is preliminary data.</text>
</comment>
<proteinExistence type="predicted"/>
<accession>A0A8J2K4V6</accession>
<reference evidence="1" key="1">
    <citation type="submission" date="2021-06" db="EMBL/GenBank/DDBJ databases">
        <authorList>
            <person name="Hodson N. C."/>
            <person name="Mongue J. A."/>
            <person name="Jaron S. K."/>
        </authorList>
    </citation>
    <scope>NUCLEOTIDE SEQUENCE</scope>
</reference>
<dbReference type="AlphaFoldDB" id="A0A8J2K4V6"/>
<dbReference type="EMBL" id="CAJVCH010061844">
    <property type="protein sequence ID" value="CAG7719498.1"/>
    <property type="molecule type" value="Genomic_DNA"/>
</dbReference>
<name>A0A8J2K4V6_9HEXA</name>
<organism evidence="1 2">
    <name type="scientific">Allacma fusca</name>
    <dbReference type="NCBI Taxonomy" id="39272"/>
    <lineage>
        <taxon>Eukaryota</taxon>
        <taxon>Metazoa</taxon>
        <taxon>Ecdysozoa</taxon>
        <taxon>Arthropoda</taxon>
        <taxon>Hexapoda</taxon>
        <taxon>Collembola</taxon>
        <taxon>Symphypleona</taxon>
        <taxon>Sminthuridae</taxon>
        <taxon>Allacma</taxon>
    </lineage>
</organism>
<dbReference type="PANTHER" id="PTHR10974:SF1">
    <property type="entry name" value="FI08016P-RELATED"/>
    <property type="match status" value="1"/>
</dbReference>
<evidence type="ECO:0000313" key="1">
    <source>
        <dbReference type="EMBL" id="CAG7719498.1"/>
    </source>
</evidence>
<sequence length="136" mass="16364">MDMLIRRRSSGGARNLYHSFKVLLDLMNGMTTTMNKFQRYFHFTWTTALTHDKLNYGQFRDHHLLETLQWFKSGGYLNDTVLILMSDHGMRFGDIRSTLQGKIEDRMPFLYFVLPQWYQERYTRTQSKILEKIKNI</sequence>
<protein>
    <submittedName>
        <fullName evidence="1">Uncharacterized protein</fullName>
    </submittedName>
</protein>
<keyword evidence="2" id="KW-1185">Reference proteome</keyword>
<dbReference type="GO" id="GO:0005615">
    <property type="term" value="C:extracellular space"/>
    <property type="evidence" value="ECO:0007669"/>
    <property type="project" value="TreeGrafter"/>
</dbReference>
<dbReference type="PANTHER" id="PTHR10974">
    <property type="entry name" value="FI08016P-RELATED"/>
    <property type="match status" value="1"/>
</dbReference>